<dbReference type="KEGG" id="ast:Asulf_00212"/>
<dbReference type="HOGENOM" id="CLU_165255_1_2_2"/>
<accession>N0BIF4</accession>
<dbReference type="Proteomes" id="UP000013307">
    <property type="component" value="Chromosome"/>
</dbReference>
<dbReference type="OrthoDB" id="45650at2157"/>
<dbReference type="CDD" id="cd00291">
    <property type="entry name" value="SirA_YedF_YeeD"/>
    <property type="match status" value="1"/>
</dbReference>
<keyword evidence="3" id="KW-1185">Reference proteome</keyword>
<dbReference type="GeneID" id="15391858"/>
<organism evidence="2 3">
    <name type="scientific">Archaeoglobus sulfaticallidus PM70-1</name>
    <dbReference type="NCBI Taxonomy" id="387631"/>
    <lineage>
        <taxon>Archaea</taxon>
        <taxon>Methanobacteriati</taxon>
        <taxon>Methanobacteriota</taxon>
        <taxon>Archaeoglobi</taxon>
        <taxon>Archaeoglobales</taxon>
        <taxon>Archaeoglobaceae</taxon>
        <taxon>Archaeoglobus</taxon>
    </lineage>
</organism>
<protein>
    <submittedName>
        <fullName evidence="2">Putative redox protein, regulator of disulfide bond formation</fullName>
    </submittedName>
</protein>
<dbReference type="PROSITE" id="PS01148">
    <property type="entry name" value="UPF0033"/>
    <property type="match status" value="1"/>
</dbReference>
<proteinExistence type="predicted"/>
<dbReference type="Pfam" id="PF01206">
    <property type="entry name" value="TusA"/>
    <property type="match status" value="1"/>
</dbReference>
<dbReference type="PANTHER" id="PTHR33279">
    <property type="entry name" value="SULFUR CARRIER PROTEIN YEDF-RELATED"/>
    <property type="match status" value="1"/>
</dbReference>
<dbReference type="EMBL" id="CP005290">
    <property type="protein sequence ID" value="AGK60246.1"/>
    <property type="molecule type" value="Genomic_DNA"/>
</dbReference>
<dbReference type="InterPro" id="IPR036868">
    <property type="entry name" value="TusA-like_sf"/>
</dbReference>
<evidence type="ECO:0000313" key="3">
    <source>
        <dbReference type="Proteomes" id="UP000013307"/>
    </source>
</evidence>
<dbReference type="eggNOG" id="arCOG02062">
    <property type="taxonomic scope" value="Archaea"/>
</dbReference>
<gene>
    <name evidence="2" type="ORF">Asulf_00212</name>
</gene>
<evidence type="ECO:0000313" key="2">
    <source>
        <dbReference type="EMBL" id="AGK60246.1"/>
    </source>
</evidence>
<name>N0BIF4_9EURY</name>
<dbReference type="SUPFAM" id="SSF64307">
    <property type="entry name" value="SirA-like"/>
    <property type="match status" value="1"/>
</dbReference>
<dbReference type="Gene3D" id="3.30.110.40">
    <property type="entry name" value="TusA-like domain"/>
    <property type="match status" value="1"/>
</dbReference>
<feature type="domain" description="UPF0033" evidence="1">
    <location>
        <begin position="6"/>
        <end position="30"/>
    </location>
</feature>
<dbReference type="RefSeq" id="WP_015589845.1">
    <property type="nucleotide sequence ID" value="NC_021169.1"/>
</dbReference>
<sequence length="75" mass="8259">MSRIVVDARGSFCPGPLMELVKTIKDAEVGTEIEVLSSDESSAKDIPEWVKKAGHELVGVEKKGDYWSIVVKKLK</sequence>
<dbReference type="STRING" id="387631.Asulf_00212"/>
<dbReference type="InterPro" id="IPR001455">
    <property type="entry name" value="TusA-like"/>
</dbReference>
<evidence type="ECO:0000259" key="1">
    <source>
        <dbReference type="PROSITE" id="PS01148"/>
    </source>
</evidence>
<reference evidence="2 3" key="1">
    <citation type="journal article" date="2013" name="Genome Announc.">
        <title>Complete Genome Sequence of the Thermophilic and Facultatively Chemolithoautotrophic Sulfate Reducer Archaeoglobus sulfaticallidus Strain PM70-1T.</title>
        <authorList>
            <person name="Stokke R."/>
            <person name="Hocking W.P."/>
            <person name="Steinsbu B.O."/>
            <person name="Steen I.H."/>
        </authorList>
    </citation>
    <scope>NUCLEOTIDE SEQUENCE [LARGE SCALE GENOMIC DNA]</scope>
    <source>
        <strain evidence="2">PM70-1</strain>
    </source>
</reference>
<dbReference type="PANTHER" id="PTHR33279:SF2">
    <property type="entry name" value="SULFUR CARRIER PROTEIN TUSA"/>
    <property type="match status" value="1"/>
</dbReference>
<dbReference type="AlphaFoldDB" id="N0BIF4"/>